<dbReference type="GeneID" id="6753214"/>
<dbReference type="EMBL" id="DS985244">
    <property type="protein sequence ID" value="EDV25968.1"/>
    <property type="molecule type" value="Genomic_DNA"/>
</dbReference>
<protein>
    <submittedName>
        <fullName evidence="1">Uncharacterized protein</fullName>
    </submittedName>
</protein>
<reference evidence="1 2" key="1">
    <citation type="journal article" date="2008" name="Nature">
        <title>The Trichoplax genome and the nature of placozoans.</title>
        <authorList>
            <person name="Srivastava M."/>
            <person name="Begovic E."/>
            <person name="Chapman J."/>
            <person name="Putnam N.H."/>
            <person name="Hellsten U."/>
            <person name="Kawashima T."/>
            <person name="Kuo A."/>
            <person name="Mitros T."/>
            <person name="Salamov A."/>
            <person name="Carpenter M.L."/>
            <person name="Signorovitch A.Y."/>
            <person name="Moreno M.A."/>
            <person name="Kamm K."/>
            <person name="Grimwood J."/>
            <person name="Schmutz J."/>
            <person name="Shapiro H."/>
            <person name="Grigoriev I.V."/>
            <person name="Buss L.W."/>
            <person name="Schierwater B."/>
            <person name="Dellaporta S.L."/>
            <person name="Rokhsar D.S."/>
        </authorList>
    </citation>
    <scope>NUCLEOTIDE SEQUENCE [LARGE SCALE GENOMIC DNA]</scope>
    <source>
        <strain evidence="1 2">Grell-BS-1999</strain>
    </source>
</reference>
<dbReference type="RefSeq" id="XP_002112001.1">
    <property type="nucleotide sequence ID" value="XM_002111965.1"/>
</dbReference>
<evidence type="ECO:0000313" key="1">
    <source>
        <dbReference type="EMBL" id="EDV25968.1"/>
    </source>
</evidence>
<dbReference type="InterPro" id="IPR040246">
    <property type="entry name" value="C16orf87-like"/>
</dbReference>
<keyword evidence="2" id="KW-1185">Reference proteome</keyword>
<proteinExistence type="predicted"/>
<dbReference type="Proteomes" id="UP000009022">
    <property type="component" value="Unassembled WGS sequence"/>
</dbReference>
<dbReference type="HOGENOM" id="CLU_1322433_0_0_1"/>
<accession>B3RVC3</accession>
<dbReference type="AlphaFoldDB" id="B3RVC3"/>
<evidence type="ECO:0000313" key="2">
    <source>
        <dbReference type="Proteomes" id="UP000009022"/>
    </source>
</evidence>
<dbReference type="InParanoid" id="B3RVC3"/>
<dbReference type="PANTHER" id="PTHR31101">
    <property type="entry name" value="UPF0547 PROTEIN C16ORF87"/>
    <property type="match status" value="1"/>
</dbReference>
<sequence>MRQRRMMENKMCIVCNKEVPLGAISCSCGHVFITKRMLESGHIDWSEQFGVKRKRTHGEEGKLQDLDQNVFTDLRLMRIKRHKSKYGKGTTEDHRGRRKIRQISSNGMANKYTAKRNNTTIGSISPPTERLNKINHHPSHNLNCRGLKNSKSKQRLNGNRYKPKITQQFHHQINVTENLFKTAVADINRKITNQNLHDILLKSNRYQM</sequence>
<dbReference type="CTD" id="6753214"/>
<dbReference type="OrthoDB" id="5981040at2759"/>
<organism evidence="1 2">
    <name type="scientific">Trichoplax adhaerens</name>
    <name type="common">Trichoplax reptans</name>
    <dbReference type="NCBI Taxonomy" id="10228"/>
    <lineage>
        <taxon>Eukaryota</taxon>
        <taxon>Metazoa</taxon>
        <taxon>Placozoa</taxon>
        <taxon>Uniplacotomia</taxon>
        <taxon>Trichoplacea</taxon>
        <taxon>Trichoplacidae</taxon>
        <taxon>Trichoplax</taxon>
    </lineage>
</organism>
<dbReference type="KEGG" id="tad:TRIADDRAFT_55602"/>
<gene>
    <name evidence="1" type="ORF">TRIADDRAFT_55602</name>
</gene>
<name>B3RVC3_TRIAD</name>